<evidence type="ECO:0000313" key="1">
    <source>
        <dbReference type="Proteomes" id="UP000036681"/>
    </source>
</evidence>
<reference evidence="2" key="1">
    <citation type="submission" date="2017-02" db="UniProtKB">
        <authorList>
            <consortium name="WormBaseParasite"/>
        </authorList>
    </citation>
    <scope>IDENTIFICATION</scope>
</reference>
<dbReference type="Proteomes" id="UP000036681">
    <property type="component" value="Unplaced"/>
</dbReference>
<dbReference type="AlphaFoldDB" id="A0A0M3I677"/>
<name>A0A0M3I677_ASCLU</name>
<protein>
    <submittedName>
        <fullName evidence="2">Transposase</fullName>
    </submittedName>
</protein>
<dbReference type="WBParaSite" id="ALUE_0001252101-mRNA-1">
    <property type="protein sequence ID" value="ALUE_0001252101-mRNA-1"/>
    <property type="gene ID" value="ALUE_0001252101"/>
</dbReference>
<organism evidence="1 2">
    <name type="scientific">Ascaris lumbricoides</name>
    <name type="common">Giant roundworm</name>
    <dbReference type="NCBI Taxonomy" id="6252"/>
    <lineage>
        <taxon>Eukaryota</taxon>
        <taxon>Metazoa</taxon>
        <taxon>Ecdysozoa</taxon>
        <taxon>Nematoda</taxon>
        <taxon>Chromadorea</taxon>
        <taxon>Rhabditida</taxon>
        <taxon>Spirurina</taxon>
        <taxon>Ascaridomorpha</taxon>
        <taxon>Ascaridoidea</taxon>
        <taxon>Ascarididae</taxon>
        <taxon>Ascaris</taxon>
    </lineage>
</organism>
<sequence>MNQPRSFMVFLLGIGYKKPKVFTELLNHNYEQVLLRRGRSSDGENGMNAIHGKPYRLSDVRSEEVFKK</sequence>
<proteinExistence type="predicted"/>
<evidence type="ECO:0000313" key="2">
    <source>
        <dbReference type="WBParaSite" id="ALUE_0001252101-mRNA-1"/>
    </source>
</evidence>
<accession>A0A0M3I677</accession>
<keyword evidence="1" id="KW-1185">Reference proteome</keyword>